<protein>
    <submittedName>
        <fullName evidence="2">tRNA threonylcarbamoyl adenosine modification protein YeaZ</fullName>
    </submittedName>
</protein>
<proteinExistence type="predicted"/>
<dbReference type="GO" id="GO:0005829">
    <property type="term" value="C:cytosol"/>
    <property type="evidence" value="ECO:0007669"/>
    <property type="project" value="TreeGrafter"/>
</dbReference>
<evidence type="ECO:0000259" key="1">
    <source>
        <dbReference type="Pfam" id="PF00814"/>
    </source>
</evidence>
<keyword evidence="3" id="KW-1185">Reference proteome</keyword>
<organism evidence="2 3">
    <name type="scientific">Pseudorhodobacter antarcticus</name>
    <dbReference type="NCBI Taxonomy" id="1077947"/>
    <lineage>
        <taxon>Bacteria</taxon>
        <taxon>Pseudomonadati</taxon>
        <taxon>Pseudomonadota</taxon>
        <taxon>Alphaproteobacteria</taxon>
        <taxon>Rhodobacterales</taxon>
        <taxon>Paracoccaceae</taxon>
        <taxon>Pseudorhodobacter</taxon>
    </lineage>
</organism>
<dbReference type="NCBIfam" id="TIGR03725">
    <property type="entry name" value="T6A_YeaZ"/>
    <property type="match status" value="1"/>
</dbReference>
<dbReference type="Pfam" id="PF00814">
    <property type="entry name" value="TsaD"/>
    <property type="match status" value="1"/>
</dbReference>
<sequence length="214" mass="21762">MPPEQPLLAFDTSAAHCAAALLWRGDIVAQVREPMAKGQVERLMPMIEEMLAGVGLHWRDLGAIAVGVGPGNFTGIRISVAAARGLALGLGVPAVGVTGPEALAYGRGGLLRVATPAARGALYLQDFGGEAPLGPIREGHVDGAEFWPGPGVAMIGDWPEGRGAVCPDPAARVCAIAFVGARKVTAGAGLPAPFYLRAADAAPPSDPPPVILDA</sequence>
<dbReference type="OrthoDB" id="9809995at2"/>
<dbReference type="PANTHER" id="PTHR11735:SF11">
    <property type="entry name" value="TRNA THREONYLCARBAMOYLADENOSINE BIOSYNTHESIS PROTEIN TSAB"/>
    <property type="match status" value="1"/>
</dbReference>
<gene>
    <name evidence="2" type="ORF">SAMN05216227_101093</name>
</gene>
<dbReference type="AlphaFoldDB" id="A0A1H8FAZ8"/>
<evidence type="ECO:0000313" key="2">
    <source>
        <dbReference type="EMBL" id="SEN28922.1"/>
    </source>
</evidence>
<dbReference type="SUPFAM" id="SSF53067">
    <property type="entry name" value="Actin-like ATPase domain"/>
    <property type="match status" value="1"/>
</dbReference>
<dbReference type="PANTHER" id="PTHR11735">
    <property type="entry name" value="TRNA N6-ADENOSINE THREONYLCARBAMOYLTRANSFERASE"/>
    <property type="match status" value="1"/>
</dbReference>
<dbReference type="Proteomes" id="UP000183002">
    <property type="component" value="Unassembled WGS sequence"/>
</dbReference>
<name>A0A1H8FAZ8_9RHOB</name>
<reference evidence="2 3" key="1">
    <citation type="submission" date="2016-10" db="EMBL/GenBank/DDBJ databases">
        <authorList>
            <person name="de Groot N.N."/>
        </authorList>
    </citation>
    <scope>NUCLEOTIDE SEQUENCE [LARGE SCALE GENOMIC DNA]</scope>
    <source>
        <strain evidence="2 3">CGMCC 1.10836</strain>
    </source>
</reference>
<dbReference type="InterPro" id="IPR000905">
    <property type="entry name" value="Gcp-like_dom"/>
</dbReference>
<dbReference type="EMBL" id="FOCO01000010">
    <property type="protein sequence ID" value="SEN28922.1"/>
    <property type="molecule type" value="Genomic_DNA"/>
</dbReference>
<evidence type="ECO:0000313" key="3">
    <source>
        <dbReference type="Proteomes" id="UP000183002"/>
    </source>
</evidence>
<dbReference type="InterPro" id="IPR022496">
    <property type="entry name" value="T6A_TsaB"/>
</dbReference>
<dbReference type="GO" id="GO:0002949">
    <property type="term" value="P:tRNA threonylcarbamoyladenosine modification"/>
    <property type="evidence" value="ECO:0007669"/>
    <property type="project" value="InterPro"/>
</dbReference>
<dbReference type="STRING" id="1077947.SAMN05216227_101093"/>
<dbReference type="Gene3D" id="3.30.420.40">
    <property type="match status" value="1"/>
</dbReference>
<accession>A0A1H8FAZ8</accession>
<dbReference type="InterPro" id="IPR043129">
    <property type="entry name" value="ATPase_NBD"/>
</dbReference>
<dbReference type="RefSeq" id="WP_050520516.1">
    <property type="nucleotide sequence ID" value="NZ_FOCO01000010.1"/>
</dbReference>
<feature type="domain" description="Gcp-like" evidence="1">
    <location>
        <begin position="36"/>
        <end position="106"/>
    </location>
</feature>